<protein>
    <submittedName>
        <fullName evidence="1">Uncharacterized protein</fullName>
    </submittedName>
</protein>
<keyword evidence="2" id="KW-1185">Reference proteome</keyword>
<dbReference type="Proteomes" id="UP000031036">
    <property type="component" value="Unassembled WGS sequence"/>
</dbReference>
<dbReference type="OMA" id="RGCDFRL"/>
<name>A0A0B2V3R3_TOXCA</name>
<gene>
    <name evidence="1" type="ORF">Tcan_14115</name>
</gene>
<accession>A0A0B2V3R3</accession>
<reference evidence="1 2" key="1">
    <citation type="submission" date="2014-11" db="EMBL/GenBank/DDBJ databases">
        <title>Genetic blueprint of the zoonotic pathogen Toxocara canis.</title>
        <authorList>
            <person name="Zhu X.-Q."/>
            <person name="Korhonen P.K."/>
            <person name="Cai H."/>
            <person name="Young N.D."/>
            <person name="Nejsum P."/>
            <person name="von Samson-Himmelstjerna G."/>
            <person name="Boag P.R."/>
            <person name="Tan P."/>
            <person name="Li Q."/>
            <person name="Min J."/>
            <person name="Yang Y."/>
            <person name="Wang X."/>
            <person name="Fang X."/>
            <person name="Hall R.S."/>
            <person name="Hofmann A."/>
            <person name="Sternberg P.W."/>
            <person name="Jex A.R."/>
            <person name="Gasser R.B."/>
        </authorList>
    </citation>
    <scope>NUCLEOTIDE SEQUENCE [LARGE SCALE GENOMIC DNA]</scope>
    <source>
        <strain evidence="1">PN_DK_2014</strain>
    </source>
</reference>
<proteinExistence type="predicted"/>
<dbReference type="AlphaFoldDB" id="A0A0B2V3R3"/>
<evidence type="ECO:0000313" key="2">
    <source>
        <dbReference type="Proteomes" id="UP000031036"/>
    </source>
</evidence>
<evidence type="ECO:0000313" key="1">
    <source>
        <dbReference type="EMBL" id="KHN76092.1"/>
    </source>
</evidence>
<sequence length="174" mass="20571">MEQRLQLLKRPLTQHENCVEQPLLHGLYGAWTAKAIYCKRKGDRLPRICILAEVQVVYSNLRISSAYPTARFEFPLVTICYIESHCGNLTVKGRMFYLRLRNVDHADEARDRLRFLVLRQRVPHSILGLPFEWQVLPAKKPKHSFAHLQKYSNLNFLRNAFLDIKCIKKWKLRQ</sequence>
<organism evidence="1 2">
    <name type="scientific">Toxocara canis</name>
    <name type="common">Canine roundworm</name>
    <dbReference type="NCBI Taxonomy" id="6265"/>
    <lineage>
        <taxon>Eukaryota</taxon>
        <taxon>Metazoa</taxon>
        <taxon>Ecdysozoa</taxon>
        <taxon>Nematoda</taxon>
        <taxon>Chromadorea</taxon>
        <taxon>Rhabditida</taxon>
        <taxon>Spirurina</taxon>
        <taxon>Ascaridomorpha</taxon>
        <taxon>Ascaridoidea</taxon>
        <taxon>Toxocaridae</taxon>
        <taxon>Toxocara</taxon>
    </lineage>
</organism>
<comment type="caution">
    <text evidence="1">The sequence shown here is derived from an EMBL/GenBank/DDBJ whole genome shotgun (WGS) entry which is preliminary data.</text>
</comment>
<dbReference type="OrthoDB" id="5868196at2759"/>
<dbReference type="EMBL" id="JPKZ01002568">
    <property type="protein sequence ID" value="KHN76092.1"/>
    <property type="molecule type" value="Genomic_DNA"/>
</dbReference>